<sequence>MNDISALFSPGAGFFLIAGPCVLEDKSTNLRVAERVARVGERLAVPVIFKASFDKANRSSLDAPRGPGLEDGLRLLQEVKDETGLPVTTDIHEPAQAQVAAELVDLLQIPAFLCRQTDLIVAAAATGRPVNLKKGQWMAPQDMANQVEKARRSGARSVSVTERGSAFGYHNLVVDMRSFAVLKETCGCPAVFDATHSVQLPGGAGSHSGGEPRHIAALAMAATAAGADALFVEVHPEPARAPSDAASMLRLSELEGLVERVLAVRAAAWPGSRSTDG</sequence>
<dbReference type="GO" id="GO:0005737">
    <property type="term" value="C:cytoplasm"/>
    <property type="evidence" value="ECO:0007669"/>
    <property type="project" value="UniProtKB-SubCell"/>
</dbReference>
<dbReference type="GO" id="GO:0008676">
    <property type="term" value="F:3-deoxy-8-phosphooctulonate synthase activity"/>
    <property type="evidence" value="ECO:0007669"/>
    <property type="project" value="UniProtKB-UniRule"/>
</dbReference>
<dbReference type="InterPro" id="IPR013785">
    <property type="entry name" value="Aldolase_TIM"/>
</dbReference>
<evidence type="ECO:0000259" key="9">
    <source>
        <dbReference type="Pfam" id="PF00793"/>
    </source>
</evidence>
<dbReference type="EC" id="2.5.1.55" evidence="8"/>
<evidence type="ECO:0000256" key="8">
    <source>
        <dbReference type="HAMAP-Rule" id="MF_00056"/>
    </source>
</evidence>
<evidence type="ECO:0000256" key="7">
    <source>
        <dbReference type="ARBA" id="ARBA00049112"/>
    </source>
</evidence>
<comment type="caution">
    <text evidence="10">The sequence shown here is derived from an EMBL/GenBank/DDBJ whole genome shotgun (WGS) entry which is preliminary data.</text>
</comment>
<dbReference type="PANTHER" id="PTHR21057">
    <property type="entry name" value="PHOSPHO-2-DEHYDRO-3-DEOXYHEPTONATE ALDOLASE"/>
    <property type="match status" value="1"/>
</dbReference>
<dbReference type="NCBIfam" id="TIGR01362">
    <property type="entry name" value="KDO8P_synth"/>
    <property type="match status" value="1"/>
</dbReference>
<keyword evidence="8" id="KW-0448">Lipopolysaccharide biosynthesis</keyword>
<evidence type="ECO:0000313" key="10">
    <source>
        <dbReference type="EMBL" id="NIR75239.1"/>
    </source>
</evidence>
<dbReference type="Gene3D" id="3.20.20.70">
    <property type="entry name" value="Aldolase class I"/>
    <property type="match status" value="1"/>
</dbReference>
<comment type="pathway">
    <text evidence="2">Bacterial outer membrane biogenesis; lipopolysaccharide biosynthesis.</text>
</comment>
<evidence type="ECO:0000256" key="2">
    <source>
        <dbReference type="ARBA" id="ARBA00004756"/>
    </source>
</evidence>
<evidence type="ECO:0000256" key="1">
    <source>
        <dbReference type="ARBA" id="ARBA00004496"/>
    </source>
</evidence>
<dbReference type="InterPro" id="IPR006269">
    <property type="entry name" value="KDO8P_synthase"/>
</dbReference>
<feature type="domain" description="DAHP synthetase I/KDSA" evidence="9">
    <location>
        <begin position="14"/>
        <end position="257"/>
    </location>
</feature>
<gene>
    <name evidence="8 10" type="primary">kdsA</name>
    <name evidence="10" type="ORF">GWO12_09020</name>
</gene>
<reference evidence="10 11" key="1">
    <citation type="submission" date="2020-01" db="EMBL/GenBank/DDBJ databases">
        <title>Genomes assembled from Gulf of Kutch pelagic sediment metagenomes.</title>
        <authorList>
            <person name="Chandrashekar M."/>
            <person name="Mahajan M.S."/>
            <person name="Dave K.J."/>
            <person name="Vatsa P."/>
            <person name="Nathani N.M."/>
        </authorList>
    </citation>
    <scope>NUCLEOTIDE SEQUENCE [LARGE SCALE GENOMIC DNA]</scope>
    <source>
        <strain evidence="10">KS3-K002</strain>
    </source>
</reference>
<protein>
    <recommendedName>
        <fullName evidence="8">2-dehydro-3-deoxyphosphooctonate aldolase</fullName>
        <ecNumber evidence="8">2.5.1.55</ecNumber>
    </recommendedName>
    <alternativeName>
        <fullName evidence="8">3-deoxy-D-manno-octulosonic acid 8-phosphate synthase</fullName>
    </alternativeName>
    <alternativeName>
        <fullName evidence="8">KDO-8-phosphate synthase</fullName>
        <shortName evidence="8">KDO 8-P synthase</shortName>
        <shortName evidence="8">KDOPS</shortName>
    </alternativeName>
    <alternativeName>
        <fullName evidence="8">Phospho-2-dehydro-3-deoxyoctonate aldolase</fullName>
    </alternativeName>
</protein>
<evidence type="ECO:0000256" key="4">
    <source>
        <dbReference type="ARBA" id="ARBA00010499"/>
    </source>
</evidence>
<dbReference type="HAMAP" id="MF_00056">
    <property type="entry name" value="KDO8P_synth"/>
    <property type="match status" value="1"/>
</dbReference>
<accession>A0AAE5CD78</accession>
<dbReference type="NCBIfam" id="NF003543">
    <property type="entry name" value="PRK05198.1"/>
    <property type="match status" value="1"/>
</dbReference>
<evidence type="ECO:0000256" key="5">
    <source>
        <dbReference type="ARBA" id="ARBA00022490"/>
    </source>
</evidence>
<dbReference type="InterPro" id="IPR006218">
    <property type="entry name" value="DAHP1/KDSA"/>
</dbReference>
<comment type="subcellular location">
    <subcellularLocation>
        <location evidence="1 8">Cytoplasm</location>
    </subcellularLocation>
</comment>
<dbReference type="GO" id="GO:0019294">
    <property type="term" value="P:keto-3-deoxy-D-manno-octulosonic acid biosynthetic process"/>
    <property type="evidence" value="ECO:0007669"/>
    <property type="project" value="UniProtKB-UniRule"/>
</dbReference>
<comment type="similarity">
    <text evidence="4 8">Belongs to the KdsA family.</text>
</comment>
<keyword evidence="5 8" id="KW-0963">Cytoplasm</keyword>
<keyword evidence="6 8" id="KW-0808">Transferase</keyword>
<organism evidence="10 11">
    <name type="scientific">Candidatus Kutchimonas denitrificans</name>
    <dbReference type="NCBI Taxonomy" id="3056748"/>
    <lineage>
        <taxon>Bacteria</taxon>
        <taxon>Pseudomonadati</taxon>
        <taxon>Gemmatimonadota</taxon>
        <taxon>Gemmatimonadia</taxon>
        <taxon>Candidatus Palauibacterales</taxon>
        <taxon>Candidatus Palauibacteraceae</taxon>
        <taxon>Candidatus Kutchimonas</taxon>
    </lineage>
</organism>
<comment type="pathway">
    <text evidence="3 8">Carbohydrate biosynthesis; 3-deoxy-D-manno-octulosonate biosynthesis; 3-deoxy-D-manno-octulosonate from D-ribulose 5-phosphate: step 2/3.</text>
</comment>
<comment type="catalytic activity">
    <reaction evidence="7 8">
        <text>D-arabinose 5-phosphate + phosphoenolpyruvate + H2O = 3-deoxy-alpha-D-manno-2-octulosonate-8-phosphate + phosphate</text>
        <dbReference type="Rhea" id="RHEA:14053"/>
        <dbReference type="ChEBI" id="CHEBI:15377"/>
        <dbReference type="ChEBI" id="CHEBI:43474"/>
        <dbReference type="ChEBI" id="CHEBI:57693"/>
        <dbReference type="ChEBI" id="CHEBI:58702"/>
        <dbReference type="ChEBI" id="CHEBI:85985"/>
        <dbReference type="EC" id="2.5.1.55"/>
    </reaction>
</comment>
<dbReference type="SUPFAM" id="SSF51569">
    <property type="entry name" value="Aldolase"/>
    <property type="match status" value="1"/>
</dbReference>
<dbReference type="Pfam" id="PF00793">
    <property type="entry name" value="DAHP_synth_1"/>
    <property type="match status" value="1"/>
</dbReference>
<evidence type="ECO:0000256" key="3">
    <source>
        <dbReference type="ARBA" id="ARBA00004845"/>
    </source>
</evidence>
<evidence type="ECO:0000313" key="11">
    <source>
        <dbReference type="Proteomes" id="UP000702544"/>
    </source>
</evidence>
<dbReference type="EMBL" id="JAACAK010000067">
    <property type="protein sequence ID" value="NIR75239.1"/>
    <property type="molecule type" value="Genomic_DNA"/>
</dbReference>
<name>A0AAE5CD78_9BACT</name>
<evidence type="ECO:0000256" key="6">
    <source>
        <dbReference type="ARBA" id="ARBA00022679"/>
    </source>
</evidence>
<dbReference type="Proteomes" id="UP000702544">
    <property type="component" value="Unassembled WGS sequence"/>
</dbReference>
<proteinExistence type="inferred from homology"/>
<dbReference type="AlphaFoldDB" id="A0AAE5CD78"/>